<evidence type="ECO:0000313" key="4">
    <source>
        <dbReference type="Proteomes" id="UP001642464"/>
    </source>
</evidence>
<sequence length="413" mass="45559">MDAHAFCAEGLKVLENKLANVVWKVFQIKSQFNSSVFVNLAAEDSKSRVQVSRPVPNELKPPFAGPVTQNPQVAKDSKGYFLCKLFGIPFFVAHQSSDVLSHDVMVAAWGVRNVSKADAALFAHKEEVCSIMLKVPMKDPKQLTLLDVDLVFYDQLSEGDQAVMAKDMEEKGHFHCCFANFHVNFLAPVTDIEDLLDSQVARHKEKAEKVAKNIIRSSLKQRQKAEKQAKQKAQKGKKPKGGRGKKAAPSSDDAESIAPGSDQEEQDINEIAGRIIQRAEAEQLKVDQVLEQQLAKISKPTYIPLTKLTSPDEKQTCSARGLLMQAALKEAQELEAAQKKSKAAADNKRELSKQPPKIGILACLEKFEKSREQAGGIPRAKGKAKAKVRSAKDKDDKELATEGVMKLGKHLLK</sequence>
<evidence type="ECO:0008006" key="5">
    <source>
        <dbReference type="Google" id="ProtNLM"/>
    </source>
</evidence>
<dbReference type="EMBL" id="CAXAMM010009602">
    <property type="protein sequence ID" value="CAK9020884.1"/>
    <property type="molecule type" value="Genomic_DNA"/>
</dbReference>
<proteinExistence type="predicted"/>
<evidence type="ECO:0000256" key="1">
    <source>
        <dbReference type="SAM" id="Coils"/>
    </source>
</evidence>
<feature type="region of interest" description="Disordered" evidence="2">
    <location>
        <begin position="371"/>
        <end position="398"/>
    </location>
</feature>
<feature type="compositionally biased region" description="Basic residues" evidence="2">
    <location>
        <begin position="230"/>
        <end position="246"/>
    </location>
</feature>
<reference evidence="3 4" key="1">
    <citation type="submission" date="2024-02" db="EMBL/GenBank/DDBJ databases">
        <authorList>
            <person name="Chen Y."/>
            <person name="Shah S."/>
            <person name="Dougan E. K."/>
            <person name="Thang M."/>
            <person name="Chan C."/>
        </authorList>
    </citation>
    <scope>NUCLEOTIDE SEQUENCE [LARGE SCALE GENOMIC DNA]</scope>
</reference>
<feature type="coiled-coil region" evidence="1">
    <location>
        <begin position="324"/>
        <end position="354"/>
    </location>
</feature>
<accession>A0ABP0K2T5</accession>
<comment type="caution">
    <text evidence="3">The sequence shown here is derived from an EMBL/GenBank/DDBJ whole genome shotgun (WGS) entry which is preliminary data.</text>
</comment>
<dbReference type="Proteomes" id="UP001642464">
    <property type="component" value="Unassembled WGS sequence"/>
</dbReference>
<protein>
    <recommendedName>
        <fullName evidence="5">FACT complex subunit</fullName>
    </recommendedName>
</protein>
<organism evidence="3 4">
    <name type="scientific">Durusdinium trenchii</name>
    <dbReference type="NCBI Taxonomy" id="1381693"/>
    <lineage>
        <taxon>Eukaryota</taxon>
        <taxon>Sar</taxon>
        <taxon>Alveolata</taxon>
        <taxon>Dinophyceae</taxon>
        <taxon>Suessiales</taxon>
        <taxon>Symbiodiniaceae</taxon>
        <taxon>Durusdinium</taxon>
    </lineage>
</organism>
<gene>
    <name evidence="3" type="ORF">SCF082_LOCUS15094</name>
</gene>
<feature type="region of interest" description="Disordered" evidence="2">
    <location>
        <begin position="215"/>
        <end position="266"/>
    </location>
</feature>
<keyword evidence="1" id="KW-0175">Coiled coil</keyword>
<keyword evidence="4" id="KW-1185">Reference proteome</keyword>
<evidence type="ECO:0000313" key="3">
    <source>
        <dbReference type="EMBL" id="CAK9020884.1"/>
    </source>
</evidence>
<feature type="compositionally biased region" description="Basic residues" evidence="2">
    <location>
        <begin position="380"/>
        <end position="389"/>
    </location>
</feature>
<evidence type="ECO:0000256" key="2">
    <source>
        <dbReference type="SAM" id="MobiDB-lite"/>
    </source>
</evidence>
<name>A0ABP0K2T5_9DINO</name>